<evidence type="ECO:0000259" key="3">
    <source>
        <dbReference type="Pfam" id="PF00588"/>
    </source>
</evidence>
<organism evidence="4 5">
    <name type="scientific">Saccharophagus degradans</name>
    <dbReference type="NCBI Taxonomy" id="86304"/>
    <lineage>
        <taxon>Bacteria</taxon>
        <taxon>Pseudomonadati</taxon>
        <taxon>Pseudomonadota</taxon>
        <taxon>Gammaproteobacteria</taxon>
        <taxon>Cellvibrionales</taxon>
        <taxon>Cellvibrionaceae</taxon>
        <taxon>Saccharophagus</taxon>
    </lineage>
</organism>
<feature type="domain" description="tRNA/rRNA methyltransferase SpoU type" evidence="3">
    <location>
        <begin position="3"/>
        <end position="138"/>
    </location>
</feature>
<keyword evidence="2" id="KW-0808">Transferase</keyword>
<dbReference type="InterPro" id="IPR029028">
    <property type="entry name" value="Alpha/beta_knot_MTases"/>
</dbReference>
<keyword evidence="1 4" id="KW-0489">Methyltransferase</keyword>
<dbReference type="Pfam" id="PF00588">
    <property type="entry name" value="SpoU_methylase"/>
    <property type="match status" value="1"/>
</dbReference>
<dbReference type="InterPro" id="IPR029026">
    <property type="entry name" value="tRNA_m1G_MTases_N"/>
</dbReference>
<evidence type="ECO:0000256" key="1">
    <source>
        <dbReference type="ARBA" id="ARBA00022603"/>
    </source>
</evidence>
<dbReference type="SUPFAM" id="SSF75217">
    <property type="entry name" value="alpha/beta knot"/>
    <property type="match status" value="1"/>
</dbReference>
<dbReference type="Gene3D" id="3.40.1280.10">
    <property type="match status" value="1"/>
</dbReference>
<sequence length="161" mass="18397">MKFVLLIFNVQSNTNIGQLIRTANAFGAEEICVIGRKKFSTYGNQKTASTTKFRHFFQIDEAFEYYGQVGYDFVGVEITEQAKSINKMRFERDTLFIMGNEGDGIHENILKRCHYCVYIPQYGTGASINVNTACGIIFNAFTKDREECNAIQGFKFKRPTH</sequence>
<evidence type="ECO:0000313" key="5">
    <source>
        <dbReference type="Proteomes" id="UP001169760"/>
    </source>
</evidence>
<dbReference type="GO" id="GO:0003723">
    <property type="term" value="F:RNA binding"/>
    <property type="evidence" value="ECO:0007669"/>
    <property type="project" value="InterPro"/>
</dbReference>
<dbReference type="EMBL" id="JAUOPB010000020">
    <property type="protein sequence ID" value="MDO6424898.1"/>
    <property type="molecule type" value="Genomic_DNA"/>
</dbReference>
<dbReference type="CDD" id="cd18096">
    <property type="entry name" value="SpoU-like"/>
    <property type="match status" value="1"/>
</dbReference>
<dbReference type="RefSeq" id="WP_303494169.1">
    <property type="nucleotide sequence ID" value="NZ_JAUOPB010000020.1"/>
</dbReference>
<reference evidence="4" key="1">
    <citation type="submission" date="2023-07" db="EMBL/GenBank/DDBJ databases">
        <title>Genome content predicts the carbon catabolic preferences of heterotrophic bacteria.</title>
        <authorList>
            <person name="Gralka M."/>
        </authorList>
    </citation>
    <scope>NUCLEOTIDE SEQUENCE</scope>
    <source>
        <strain evidence="4">I3M17_2</strain>
    </source>
</reference>
<dbReference type="InterPro" id="IPR051259">
    <property type="entry name" value="rRNA_Methyltransferase"/>
</dbReference>
<name>A0AAW7XDQ5_9GAMM</name>
<proteinExistence type="predicted"/>
<dbReference type="GO" id="GO:0008173">
    <property type="term" value="F:RNA methyltransferase activity"/>
    <property type="evidence" value="ECO:0007669"/>
    <property type="project" value="InterPro"/>
</dbReference>
<evidence type="ECO:0000313" key="4">
    <source>
        <dbReference type="EMBL" id="MDO6424898.1"/>
    </source>
</evidence>
<protein>
    <submittedName>
        <fullName evidence="4">RNA methyltransferase</fullName>
    </submittedName>
</protein>
<accession>A0AAW7XDQ5</accession>
<gene>
    <name evidence="4" type="ORF">Q4521_20585</name>
</gene>
<dbReference type="AlphaFoldDB" id="A0AAW7XDQ5"/>
<dbReference type="Proteomes" id="UP001169760">
    <property type="component" value="Unassembled WGS sequence"/>
</dbReference>
<dbReference type="PANTHER" id="PTHR43191:SF7">
    <property type="entry name" value="OBP33PEP LIKE PROTEIN"/>
    <property type="match status" value="1"/>
</dbReference>
<dbReference type="GO" id="GO:0006396">
    <property type="term" value="P:RNA processing"/>
    <property type="evidence" value="ECO:0007669"/>
    <property type="project" value="InterPro"/>
</dbReference>
<evidence type="ECO:0000256" key="2">
    <source>
        <dbReference type="ARBA" id="ARBA00022679"/>
    </source>
</evidence>
<dbReference type="PANTHER" id="PTHR43191">
    <property type="entry name" value="RRNA METHYLTRANSFERASE 3"/>
    <property type="match status" value="1"/>
</dbReference>
<dbReference type="GO" id="GO:0032259">
    <property type="term" value="P:methylation"/>
    <property type="evidence" value="ECO:0007669"/>
    <property type="project" value="UniProtKB-KW"/>
</dbReference>
<comment type="caution">
    <text evidence="4">The sequence shown here is derived from an EMBL/GenBank/DDBJ whole genome shotgun (WGS) entry which is preliminary data.</text>
</comment>
<dbReference type="InterPro" id="IPR001537">
    <property type="entry name" value="SpoU_MeTrfase"/>
</dbReference>